<proteinExistence type="predicted"/>
<comment type="caution">
    <text evidence="2">The sequence shown here is derived from an EMBL/GenBank/DDBJ whole genome shotgun (WGS) entry which is preliminary data.</text>
</comment>
<feature type="transmembrane region" description="Helical" evidence="1">
    <location>
        <begin position="282"/>
        <end position="302"/>
    </location>
</feature>
<protein>
    <recommendedName>
        <fullName evidence="4">DUF916 domain-containing protein</fullName>
    </recommendedName>
</protein>
<dbReference type="AlphaFoldDB" id="A0A0G0XD58"/>
<evidence type="ECO:0000313" key="2">
    <source>
        <dbReference type="EMBL" id="KKS22874.1"/>
    </source>
</evidence>
<dbReference type="Proteomes" id="UP000034920">
    <property type="component" value="Unassembled WGS sequence"/>
</dbReference>
<keyword evidence="1" id="KW-1133">Transmembrane helix</keyword>
<gene>
    <name evidence="2" type="ORF">UU80_C0001G0039</name>
</gene>
<keyword evidence="1" id="KW-0472">Membrane</keyword>
<dbReference type="STRING" id="1619103.UU80_C0001G0039"/>
<accession>A0A0G0XD58</accession>
<sequence>MTKPKIKWHQSVITVLIGLGLTLITSIVLAQEQPGSQGSSGTGMAISPPTFELTGNPGDVIDNTIKLTNLSNRPITIGVDRRNFTAVGEEGAVGLTDEETTFSLASWITVSPSEVTIEPGQSQIFSFRTSVPYNAEPGGHFGSVIFKTGGQTPGSSGAAVAQEVASLILLRVAGQTTVSGEILSFTTNKSFYDYGPIDFEARVINEGSVHIKPIGSITINNMFGKQVDKIAIEPKNVLPDATRRIPASWNKKYLIGKYTATVVFSYGTNGETMIKSTTFSGFPVKEVGIILAALLILLAMLFKMRKRLRLAFKILFGNYKA</sequence>
<evidence type="ECO:0008006" key="4">
    <source>
        <dbReference type="Google" id="ProtNLM"/>
    </source>
</evidence>
<evidence type="ECO:0000256" key="1">
    <source>
        <dbReference type="SAM" id="Phobius"/>
    </source>
</evidence>
<evidence type="ECO:0000313" key="3">
    <source>
        <dbReference type="Proteomes" id="UP000034920"/>
    </source>
</evidence>
<dbReference type="EMBL" id="LCCA01000001">
    <property type="protein sequence ID" value="KKS22874.1"/>
    <property type="molecule type" value="Genomic_DNA"/>
</dbReference>
<keyword evidence="1" id="KW-0812">Transmembrane</keyword>
<organism evidence="2 3">
    <name type="scientific">candidate division WWE3 bacterium GW2011_GWA1_41_8</name>
    <dbReference type="NCBI Taxonomy" id="1619103"/>
    <lineage>
        <taxon>Bacteria</taxon>
        <taxon>Katanobacteria</taxon>
    </lineage>
</organism>
<name>A0A0G0XD58_UNCKA</name>
<reference evidence="2 3" key="1">
    <citation type="journal article" date="2015" name="Nature">
        <title>rRNA introns, odd ribosomes, and small enigmatic genomes across a large radiation of phyla.</title>
        <authorList>
            <person name="Brown C.T."/>
            <person name="Hug L.A."/>
            <person name="Thomas B.C."/>
            <person name="Sharon I."/>
            <person name="Castelle C.J."/>
            <person name="Singh A."/>
            <person name="Wilkins M.J."/>
            <person name="Williams K.H."/>
            <person name="Banfield J.F."/>
        </authorList>
    </citation>
    <scope>NUCLEOTIDE SEQUENCE [LARGE SCALE GENOMIC DNA]</scope>
</reference>